<dbReference type="Pfam" id="PF13676">
    <property type="entry name" value="TIR_2"/>
    <property type="match status" value="1"/>
</dbReference>
<dbReference type="OrthoDB" id="9810385at2"/>
<dbReference type="AlphaFoldDB" id="A0A419X8N3"/>
<gene>
    <name evidence="2" type="ORF">BXY64_1076</name>
</gene>
<dbReference type="InterPro" id="IPR035897">
    <property type="entry name" value="Toll_tir_struct_dom_sf"/>
</dbReference>
<name>A0A419X8N3_9BACT</name>
<sequence>MTKGYNKANVFDKLSWILEKEEIKKRACVFLSHKKEDKPACRKIAEYLSKAEIDYYLDEEDSSLQQAVGSDDAHKITESIKKGITESSHMLVVVSEKTYESQWVPFEVGYGHSSLVDGTNDKLKLSILTLKDLSEKELPIFMQVGNILRGTKSLNQYISEVSNKLEKSMINETRLFSHSTSNHPLDNVLNWQL</sequence>
<evidence type="ECO:0000259" key="1">
    <source>
        <dbReference type="Pfam" id="PF13676"/>
    </source>
</evidence>
<reference evidence="2 3" key="1">
    <citation type="submission" date="2018-09" db="EMBL/GenBank/DDBJ databases">
        <title>Genomic Encyclopedia of Archaeal and Bacterial Type Strains, Phase II (KMG-II): from individual species to whole genera.</title>
        <authorList>
            <person name="Goeker M."/>
        </authorList>
    </citation>
    <scope>NUCLEOTIDE SEQUENCE [LARGE SCALE GENOMIC DNA]</scope>
    <source>
        <strain evidence="2 3">DSM 21950</strain>
    </source>
</reference>
<evidence type="ECO:0000313" key="2">
    <source>
        <dbReference type="EMBL" id="RKE04062.1"/>
    </source>
</evidence>
<dbReference type="RefSeq" id="WP_120238873.1">
    <property type="nucleotide sequence ID" value="NZ_RAPQ01000008.1"/>
</dbReference>
<comment type="caution">
    <text evidence="2">The sequence shown here is derived from an EMBL/GenBank/DDBJ whole genome shotgun (WGS) entry which is preliminary data.</text>
</comment>
<dbReference type="Gene3D" id="3.40.50.10140">
    <property type="entry name" value="Toll/interleukin-1 receptor homology (TIR) domain"/>
    <property type="match status" value="1"/>
</dbReference>
<protein>
    <submittedName>
        <fullName evidence="2">TIR domain-containing protein</fullName>
    </submittedName>
</protein>
<keyword evidence="3" id="KW-1185">Reference proteome</keyword>
<proteinExistence type="predicted"/>
<organism evidence="2 3">
    <name type="scientific">Marinifilum flexuosum</name>
    <dbReference type="NCBI Taxonomy" id="1117708"/>
    <lineage>
        <taxon>Bacteria</taxon>
        <taxon>Pseudomonadati</taxon>
        <taxon>Bacteroidota</taxon>
        <taxon>Bacteroidia</taxon>
        <taxon>Marinilabiliales</taxon>
        <taxon>Marinifilaceae</taxon>
    </lineage>
</organism>
<dbReference type="InterPro" id="IPR000157">
    <property type="entry name" value="TIR_dom"/>
</dbReference>
<feature type="domain" description="TIR" evidence="1">
    <location>
        <begin position="29"/>
        <end position="115"/>
    </location>
</feature>
<dbReference type="EMBL" id="RAPQ01000008">
    <property type="protein sequence ID" value="RKE04062.1"/>
    <property type="molecule type" value="Genomic_DNA"/>
</dbReference>
<evidence type="ECO:0000313" key="3">
    <source>
        <dbReference type="Proteomes" id="UP000284531"/>
    </source>
</evidence>
<dbReference type="GO" id="GO:0007165">
    <property type="term" value="P:signal transduction"/>
    <property type="evidence" value="ECO:0007669"/>
    <property type="project" value="InterPro"/>
</dbReference>
<accession>A0A419X8N3</accession>
<dbReference type="SUPFAM" id="SSF52200">
    <property type="entry name" value="Toll/Interleukin receptor TIR domain"/>
    <property type="match status" value="1"/>
</dbReference>
<dbReference type="Proteomes" id="UP000284531">
    <property type="component" value="Unassembled WGS sequence"/>
</dbReference>